<dbReference type="SUPFAM" id="SSF47413">
    <property type="entry name" value="lambda repressor-like DNA-binding domains"/>
    <property type="match status" value="1"/>
</dbReference>
<accession>A0A2S8IW88</accession>
<protein>
    <recommendedName>
        <fullName evidence="3">HTH cro/C1-type domain-containing protein</fullName>
    </recommendedName>
</protein>
<sequence>MPDMQQFADVVNLRRRQLGLSLAAVATQGGPSEPTMVRIESGESPPLRVATFKKLDHVLRWAEGSAATAYEGGEPTPLGSDEVGAPAGEVSITYAALGELVEVSAELRRLANDIDEPELSAAVDRLRTLISPHIGRVASAMLRDRGEQGHISPTWVAQALEEFWSVPPDDITPARTKANIRRRSLAHDLTKDNDADV</sequence>
<dbReference type="AlphaFoldDB" id="A0A2S8IW88"/>
<dbReference type="GO" id="GO:0003677">
    <property type="term" value="F:DNA binding"/>
    <property type="evidence" value="ECO:0007669"/>
    <property type="project" value="InterPro"/>
</dbReference>
<proteinExistence type="predicted"/>
<comment type="caution">
    <text evidence="1">The sequence shown here is derived from an EMBL/GenBank/DDBJ whole genome shotgun (WGS) entry which is preliminary data.</text>
</comment>
<evidence type="ECO:0000313" key="2">
    <source>
        <dbReference type="Proteomes" id="UP000239290"/>
    </source>
</evidence>
<evidence type="ECO:0000313" key="1">
    <source>
        <dbReference type="EMBL" id="PQP19008.1"/>
    </source>
</evidence>
<evidence type="ECO:0008006" key="3">
    <source>
        <dbReference type="Google" id="ProtNLM"/>
    </source>
</evidence>
<dbReference type="EMBL" id="PUIO01000047">
    <property type="protein sequence ID" value="PQP19008.1"/>
    <property type="molecule type" value="Genomic_DNA"/>
</dbReference>
<gene>
    <name evidence="1" type="ORF">C5613_31395</name>
</gene>
<name>A0A2S8IW88_RHOOP</name>
<reference evidence="2" key="1">
    <citation type="submission" date="2018-02" db="EMBL/GenBank/DDBJ databases">
        <title>Draft genome sequencing of Rhodococcus opacus KU647198.</title>
        <authorList>
            <person name="Zheng B.-X."/>
        </authorList>
    </citation>
    <scope>NUCLEOTIDE SEQUENCE [LARGE SCALE GENOMIC DNA]</scope>
    <source>
        <strain evidence="2">04-OD7</strain>
    </source>
</reference>
<dbReference type="InterPro" id="IPR001387">
    <property type="entry name" value="Cro/C1-type_HTH"/>
</dbReference>
<dbReference type="Proteomes" id="UP000239290">
    <property type="component" value="Unassembled WGS sequence"/>
</dbReference>
<dbReference type="InterPro" id="IPR010982">
    <property type="entry name" value="Lambda_DNA-bd_dom_sf"/>
</dbReference>
<organism evidence="1 2">
    <name type="scientific">Rhodococcus opacus</name>
    <name type="common">Nocardia opaca</name>
    <dbReference type="NCBI Taxonomy" id="37919"/>
    <lineage>
        <taxon>Bacteria</taxon>
        <taxon>Bacillati</taxon>
        <taxon>Actinomycetota</taxon>
        <taxon>Actinomycetes</taxon>
        <taxon>Mycobacteriales</taxon>
        <taxon>Nocardiaceae</taxon>
        <taxon>Rhodococcus</taxon>
    </lineage>
</organism>
<dbReference type="RefSeq" id="WP_105420415.1">
    <property type="nucleotide sequence ID" value="NZ_PUIO01000047.1"/>
</dbReference>
<dbReference type="CDD" id="cd00093">
    <property type="entry name" value="HTH_XRE"/>
    <property type="match status" value="1"/>
</dbReference>